<dbReference type="FunFam" id="1.10.540.10:FF:000002">
    <property type="entry name" value="Acyl-CoA dehydrogenase FadE19"/>
    <property type="match status" value="1"/>
</dbReference>
<evidence type="ECO:0000256" key="2">
    <source>
        <dbReference type="ARBA" id="ARBA00009347"/>
    </source>
</evidence>
<dbReference type="InterPro" id="IPR006091">
    <property type="entry name" value="Acyl-CoA_Oxase/DH_mid-dom"/>
</dbReference>
<dbReference type="InterPro" id="IPR006089">
    <property type="entry name" value="Acyl-CoA_DH_CS"/>
</dbReference>
<feature type="domain" description="Acyl-CoA dehydrogenase/oxidase C-terminal" evidence="9">
    <location>
        <begin position="231"/>
        <end position="377"/>
    </location>
</feature>
<feature type="domain" description="Acyl-CoA oxidase/dehydrogenase middle" evidence="10">
    <location>
        <begin position="122"/>
        <end position="217"/>
    </location>
</feature>
<dbReference type="InterPro" id="IPR036250">
    <property type="entry name" value="AcylCo_DH-like_C"/>
</dbReference>
<proteinExistence type="inferred from homology"/>
<name>A0A934UKH7_9FLAO</name>
<dbReference type="FunFam" id="1.20.140.10:FF:000004">
    <property type="entry name" value="Acyl-CoA dehydrogenase FadE25"/>
    <property type="match status" value="1"/>
</dbReference>
<dbReference type="EMBL" id="JAEHFV010000005">
    <property type="protein sequence ID" value="MBK0370544.1"/>
    <property type="molecule type" value="Genomic_DNA"/>
</dbReference>
<dbReference type="PIRSF" id="PIRSF016578">
    <property type="entry name" value="HsaA"/>
    <property type="match status" value="1"/>
</dbReference>
<dbReference type="GO" id="GO:0003995">
    <property type="term" value="F:acyl-CoA dehydrogenase activity"/>
    <property type="evidence" value="ECO:0007669"/>
    <property type="project" value="InterPro"/>
</dbReference>
<dbReference type="SUPFAM" id="SSF56645">
    <property type="entry name" value="Acyl-CoA dehydrogenase NM domain-like"/>
    <property type="match status" value="1"/>
</dbReference>
<evidence type="ECO:0000256" key="4">
    <source>
        <dbReference type="ARBA" id="ARBA00022827"/>
    </source>
</evidence>
<dbReference type="Gene3D" id="1.10.540.10">
    <property type="entry name" value="Acyl-CoA dehydrogenase/oxidase, N-terminal domain"/>
    <property type="match status" value="1"/>
</dbReference>
<dbReference type="RefSeq" id="WP_200106679.1">
    <property type="nucleotide sequence ID" value="NZ_JAEHFV010000005.1"/>
</dbReference>
<evidence type="ECO:0000259" key="9">
    <source>
        <dbReference type="Pfam" id="PF00441"/>
    </source>
</evidence>
<dbReference type="PROSITE" id="PS00073">
    <property type="entry name" value="ACYL_COA_DH_2"/>
    <property type="match status" value="1"/>
</dbReference>
<evidence type="ECO:0000256" key="1">
    <source>
        <dbReference type="ARBA" id="ARBA00001974"/>
    </source>
</evidence>
<dbReference type="Gene3D" id="1.20.140.10">
    <property type="entry name" value="Butyryl-CoA Dehydrogenase, subunit A, domain 3"/>
    <property type="match status" value="1"/>
</dbReference>
<dbReference type="InterPro" id="IPR009100">
    <property type="entry name" value="AcylCoA_DH/oxidase_NM_dom_sf"/>
</dbReference>
<dbReference type="InterPro" id="IPR037069">
    <property type="entry name" value="AcylCoA_DH/ox_N_sf"/>
</dbReference>
<dbReference type="AlphaFoldDB" id="A0A934UKH7"/>
<accession>A0A934UKH7</accession>
<dbReference type="Gene3D" id="2.40.110.10">
    <property type="entry name" value="Butyryl-CoA Dehydrogenase, subunit A, domain 2"/>
    <property type="match status" value="1"/>
</dbReference>
<dbReference type="EC" id="1.3.8.10" evidence="6"/>
<dbReference type="Pfam" id="PF02771">
    <property type="entry name" value="Acyl-CoA_dh_N"/>
    <property type="match status" value="1"/>
</dbReference>
<evidence type="ECO:0000313" key="13">
    <source>
        <dbReference type="Proteomes" id="UP000609172"/>
    </source>
</evidence>
<evidence type="ECO:0000256" key="3">
    <source>
        <dbReference type="ARBA" id="ARBA00022630"/>
    </source>
</evidence>
<dbReference type="FunFam" id="2.40.110.10:FF:000001">
    <property type="entry name" value="Acyl-CoA dehydrogenase, mitochondrial"/>
    <property type="match status" value="1"/>
</dbReference>
<dbReference type="Pfam" id="PF02770">
    <property type="entry name" value="Acyl-CoA_dh_M"/>
    <property type="match status" value="1"/>
</dbReference>
<keyword evidence="3 8" id="KW-0285">Flavoprotein</keyword>
<keyword evidence="5 8" id="KW-0560">Oxidoreductase</keyword>
<dbReference type="InterPro" id="IPR009075">
    <property type="entry name" value="AcylCo_DH/oxidase_C"/>
</dbReference>
<dbReference type="GO" id="GO:0050660">
    <property type="term" value="F:flavin adenine dinucleotide binding"/>
    <property type="evidence" value="ECO:0007669"/>
    <property type="project" value="InterPro"/>
</dbReference>
<dbReference type="Proteomes" id="UP000609172">
    <property type="component" value="Unassembled WGS sequence"/>
</dbReference>
<feature type="domain" description="Acyl-CoA dehydrogenase/oxidase N-terminal" evidence="11">
    <location>
        <begin position="6"/>
        <end position="118"/>
    </location>
</feature>
<dbReference type="InterPro" id="IPR046373">
    <property type="entry name" value="Acyl-CoA_Oxase/DH_mid-dom_sf"/>
</dbReference>
<reference evidence="12" key="1">
    <citation type="submission" date="2020-12" db="EMBL/GenBank/DDBJ databases">
        <title>Bacterial novel species Flavobacterium sp. SE-1-e isolated from soil.</title>
        <authorList>
            <person name="Jung H.-Y."/>
        </authorList>
    </citation>
    <scope>NUCLEOTIDE SEQUENCE</scope>
    <source>
        <strain evidence="12">SE-1-e</strain>
    </source>
</reference>
<evidence type="ECO:0000259" key="10">
    <source>
        <dbReference type="Pfam" id="PF02770"/>
    </source>
</evidence>
<keyword evidence="13" id="KW-1185">Reference proteome</keyword>
<dbReference type="PANTHER" id="PTHR43884">
    <property type="entry name" value="ACYL-COA DEHYDROGENASE"/>
    <property type="match status" value="1"/>
</dbReference>
<comment type="caution">
    <text evidence="12">The sequence shown here is derived from an EMBL/GenBank/DDBJ whole genome shotgun (WGS) entry which is preliminary data.</text>
</comment>
<evidence type="ECO:0000313" key="12">
    <source>
        <dbReference type="EMBL" id="MBK0370544.1"/>
    </source>
</evidence>
<dbReference type="SUPFAM" id="SSF47203">
    <property type="entry name" value="Acyl-CoA dehydrogenase C-terminal domain-like"/>
    <property type="match status" value="1"/>
</dbReference>
<comment type="cofactor">
    <cofactor evidence="1 8">
        <name>FAD</name>
        <dbReference type="ChEBI" id="CHEBI:57692"/>
    </cofactor>
</comment>
<evidence type="ECO:0000256" key="8">
    <source>
        <dbReference type="RuleBase" id="RU362125"/>
    </source>
</evidence>
<evidence type="ECO:0000259" key="11">
    <source>
        <dbReference type="Pfam" id="PF02771"/>
    </source>
</evidence>
<organism evidence="12 13">
    <name type="scientific">Flavobacterium agrisoli</name>
    <dbReference type="NCBI Taxonomy" id="2793066"/>
    <lineage>
        <taxon>Bacteria</taxon>
        <taxon>Pseudomonadati</taxon>
        <taxon>Bacteroidota</taxon>
        <taxon>Flavobacteriia</taxon>
        <taxon>Flavobacteriales</taxon>
        <taxon>Flavobacteriaceae</taxon>
        <taxon>Flavobacterium</taxon>
    </lineage>
</organism>
<dbReference type="InterPro" id="IPR013786">
    <property type="entry name" value="AcylCoA_DH/ox_N"/>
</dbReference>
<protein>
    <recommendedName>
        <fullName evidence="7">Cyclohex-1-ene-1-carbonyl-CoA dehydrogenase</fullName>
        <ecNumber evidence="6">1.3.8.10</ecNumber>
    </recommendedName>
</protein>
<sequence>MDFNLTEEHLMIQAAAREFAQNELLPGVIERDVNQVFPTEQVKKMGELGFMGMMVDPKYGGSGLDTISYVLAMAEISKVDASAAVIMSVNNSLVCWGLQEYGTEEQKEKYLKPLASGEIHGAFCLSEPEAGSDATSQKTTGIDMGDYFLVNGTKNWITNGGTASVYLVVVQTHAELKHKGINVLIMTKDMPGFTVGPKEHKMGIRSSDTHSLLFNDVKVPKENRLGPDGFGFKFAMKTLAGGRIGIASQALGIAAGAYDLALQYSKVRKAFGTEICNHQAIAFKLADMHVAIEAARFLCLKAAFDKDQYQNYDTSGAMAKLYASQVAMDTTIEAVQIHGGNGYVQEYHVERLMRDAKITQIYEGTSEIQKIVISRAIIHE</sequence>
<keyword evidence="4 8" id="KW-0274">FAD</keyword>
<comment type="similarity">
    <text evidence="2 8">Belongs to the acyl-CoA dehydrogenase family.</text>
</comment>
<dbReference type="Pfam" id="PF00441">
    <property type="entry name" value="Acyl-CoA_dh_1"/>
    <property type="match status" value="1"/>
</dbReference>
<evidence type="ECO:0000256" key="7">
    <source>
        <dbReference type="ARBA" id="ARBA00072305"/>
    </source>
</evidence>
<evidence type="ECO:0000256" key="5">
    <source>
        <dbReference type="ARBA" id="ARBA00023002"/>
    </source>
</evidence>
<dbReference type="PANTHER" id="PTHR43884:SF12">
    <property type="entry name" value="ISOVALERYL-COA DEHYDROGENASE, MITOCHONDRIAL-RELATED"/>
    <property type="match status" value="1"/>
</dbReference>
<evidence type="ECO:0000256" key="6">
    <source>
        <dbReference type="ARBA" id="ARBA00066362"/>
    </source>
</evidence>
<dbReference type="PROSITE" id="PS00072">
    <property type="entry name" value="ACYL_COA_DH_1"/>
    <property type="match status" value="1"/>
</dbReference>
<gene>
    <name evidence="12" type="ORF">I5M07_11955</name>
</gene>